<evidence type="ECO:0000313" key="7">
    <source>
        <dbReference type="EMBL" id="KAK5085155.1"/>
    </source>
</evidence>
<dbReference type="InterPro" id="IPR045863">
    <property type="entry name" value="CorA_TM1_TM2"/>
</dbReference>
<keyword evidence="4 6" id="KW-0472">Membrane</keyword>
<evidence type="ECO:0000256" key="2">
    <source>
        <dbReference type="ARBA" id="ARBA00022692"/>
    </source>
</evidence>
<protein>
    <recommendedName>
        <fullName evidence="9">Mg2+ transporter protein, CorA-like/Zinc transport protein ZntB</fullName>
    </recommendedName>
</protein>
<reference evidence="7 8" key="1">
    <citation type="submission" date="2023-08" db="EMBL/GenBank/DDBJ databases">
        <title>Black Yeasts Isolated from many extreme environments.</title>
        <authorList>
            <person name="Coleine C."/>
            <person name="Stajich J.E."/>
            <person name="Selbmann L."/>
        </authorList>
    </citation>
    <scope>NUCLEOTIDE SEQUENCE [LARGE SCALE GENOMIC DNA]</scope>
    <source>
        <strain evidence="7 8">CCFEE 5910</strain>
    </source>
</reference>
<dbReference type="Pfam" id="PF01544">
    <property type="entry name" value="CorA"/>
    <property type="match status" value="1"/>
</dbReference>
<evidence type="ECO:0000256" key="5">
    <source>
        <dbReference type="SAM" id="MobiDB-lite"/>
    </source>
</evidence>
<comment type="caution">
    <text evidence="7">The sequence shown here is derived from an EMBL/GenBank/DDBJ whole genome shotgun (WGS) entry which is preliminary data.</text>
</comment>
<dbReference type="GO" id="GO:0046873">
    <property type="term" value="F:metal ion transmembrane transporter activity"/>
    <property type="evidence" value="ECO:0007669"/>
    <property type="project" value="InterPro"/>
</dbReference>
<keyword evidence="3 6" id="KW-1133">Transmembrane helix</keyword>
<organism evidence="7 8">
    <name type="scientific">Lithohypha guttulata</name>
    <dbReference type="NCBI Taxonomy" id="1690604"/>
    <lineage>
        <taxon>Eukaryota</taxon>
        <taxon>Fungi</taxon>
        <taxon>Dikarya</taxon>
        <taxon>Ascomycota</taxon>
        <taxon>Pezizomycotina</taxon>
        <taxon>Eurotiomycetes</taxon>
        <taxon>Chaetothyriomycetidae</taxon>
        <taxon>Chaetothyriales</taxon>
        <taxon>Trichomeriaceae</taxon>
        <taxon>Lithohypha</taxon>
    </lineage>
</organism>
<feature type="transmembrane region" description="Helical" evidence="6">
    <location>
        <begin position="191"/>
        <end position="211"/>
    </location>
</feature>
<accession>A0AAN7YGI1</accession>
<dbReference type="EMBL" id="JAVRRJ010000004">
    <property type="protein sequence ID" value="KAK5085155.1"/>
    <property type="molecule type" value="Genomic_DNA"/>
</dbReference>
<dbReference type="InterPro" id="IPR002523">
    <property type="entry name" value="MgTranspt_CorA/ZnTranspt_ZntB"/>
</dbReference>
<evidence type="ECO:0008006" key="9">
    <source>
        <dbReference type="Google" id="ProtNLM"/>
    </source>
</evidence>
<name>A0AAN7YGI1_9EURO</name>
<sequence length="304" mass="33925">MPSLSFPYGIDGCHLKLPYYGPGIPNLYSILQYMSLSAWTYEYLFTKSSAWLLFHVMSAVAIHVDLQGTTVHVQHLSAIEMSSDTILMPDSLPAIRVGLMTTRTTIDYTIANAHPHFRPALEAQIHGRESIVQRLERQAISVRDLDQFAVQTIQLYANLITIRHGKLNVEQARESLEQSKAAVKQAKQGIFLTRLAAVYLPLSLATGIFGMNTKEINPEAIPNWKVAVVTATILLTITIIITVAGGAWGASFSWLRWIPRLIKSCRQRKDRDSSMSSIPPRPPTPPSYDKKARFATNAVWELAP</sequence>
<proteinExistence type="predicted"/>
<keyword evidence="8" id="KW-1185">Reference proteome</keyword>
<feature type="transmembrane region" description="Helical" evidence="6">
    <location>
        <begin position="231"/>
        <end position="258"/>
    </location>
</feature>
<evidence type="ECO:0000256" key="4">
    <source>
        <dbReference type="ARBA" id="ARBA00023136"/>
    </source>
</evidence>
<dbReference type="GO" id="GO:0016020">
    <property type="term" value="C:membrane"/>
    <property type="evidence" value="ECO:0007669"/>
    <property type="project" value="UniProtKB-SubCell"/>
</dbReference>
<evidence type="ECO:0000256" key="6">
    <source>
        <dbReference type="SAM" id="Phobius"/>
    </source>
</evidence>
<evidence type="ECO:0000256" key="3">
    <source>
        <dbReference type="ARBA" id="ARBA00022989"/>
    </source>
</evidence>
<evidence type="ECO:0000313" key="8">
    <source>
        <dbReference type="Proteomes" id="UP001309876"/>
    </source>
</evidence>
<comment type="subcellular location">
    <subcellularLocation>
        <location evidence="1">Membrane</location>
        <topology evidence="1">Multi-pass membrane protein</topology>
    </subcellularLocation>
</comment>
<gene>
    <name evidence="7" type="ORF">LTR05_004434</name>
</gene>
<dbReference type="SUPFAM" id="SSF144083">
    <property type="entry name" value="Magnesium transport protein CorA, transmembrane region"/>
    <property type="match status" value="1"/>
</dbReference>
<dbReference type="AlphaFoldDB" id="A0AAN7YGI1"/>
<feature type="region of interest" description="Disordered" evidence="5">
    <location>
        <begin position="269"/>
        <end position="291"/>
    </location>
</feature>
<keyword evidence="2 6" id="KW-0812">Transmembrane</keyword>
<evidence type="ECO:0000256" key="1">
    <source>
        <dbReference type="ARBA" id="ARBA00004141"/>
    </source>
</evidence>
<dbReference type="Proteomes" id="UP001309876">
    <property type="component" value="Unassembled WGS sequence"/>
</dbReference>
<dbReference type="Gene3D" id="1.20.58.340">
    <property type="entry name" value="Magnesium transport protein CorA, transmembrane region"/>
    <property type="match status" value="1"/>
</dbReference>